<dbReference type="RefSeq" id="XP_018488249.2">
    <property type="nucleotide sequence ID" value="XM_018632747.2"/>
</dbReference>
<dbReference type="KEGG" id="rsz:108858887"/>
<proteinExistence type="predicted"/>
<dbReference type="Proteomes" id="UP000504610">
    <property type="component" value="Chromosome 1"/>
</dbReference>
<organism evidence="2 3">
    <name type="scientific">Raphanus sativus</name>
    <name type="common">Radish</name>
    <name type="synonym">Raphanus raphanistrum var. sativus</name>
    <dbReference type="NCBI Taxonomy" id="3726"/>
    <lineage>
        <taxon>Eukaryota</taxon>
        <taxon>Viridiplantae</taxon>
        <taxon>Streptophyta</taxon>
        <taxon>Embryophyta</taxon>
        <taxon>Tracheophyta</taxon>
        <taxon>Spermatophyta</taxon>
        <taxon>Magnoliopsida</taxon>
        <taxon>eudicotyledons</taxon>
        <taxon>Gunneridae</taxon>
        <taxon>Pentapetalae</taxon>
        <taxon>rosids</taxon>
        <taxon>malvids</taxon>
        <taxon>Brassicales</taxon>
        <taxon>Brassicaceae</taxon>
        <taxon>Brassiceae</taxon>
        <taxon>Raphanus</taxon>
    </lineage>
</organism>
<evidence type="ECO:0000259" key="1">
    <source>
        <dbReference type="Pfam" id="PF14244"/>
    </source>
</evidence>
<protein>
    <submittedName>
        <fullName evidence="3">Uncharacterized protein LOC108858887</fullName>
    </submittedName>
</protein>
<sequence>MAETMASLSPELEFDPLSPYYVDPDFPDNEPDEDLPVDKLSVAEDNYFIWKNQFLNFLAIKNKTAFVDGTIVIPGPSSLLYGAWKACNSRVRYWMRSCVNEKEKEFKQLSRVSVEDPVQKRWTNSERCSSRAWSLRW</sequence>
<dbReference type="PANTHER" id="PTHR37610">
    <property type="entry name" value="CCHC-TYPE DOMAIN-CONTAINING PROTEIN"/>
    <property type="match status" value="1"/>
</dbReference>
<dbReference type="Pfam" id="PF14244">
    <property type="entry name" value="Retrotran_gag_3"/>
    <property type="match status" value="1"/>
</dbReference>
<dbReference type="GeneID" id="108858887"/>
<accession>A0A6J0NU90</accession>
<dbReference type="PANTHER" id="PTHR37610:SF100">
    <property type="entry name" value="COPIA-LIKE POLYPROTEIN_RETROTRANSPOSON"/>
    <property type="match status" value="1"/>
</dbReference>
<dbReference type="AlphaFoldDB" id="A0A6J0NU90"/>
<name>A0A6J0NU90_RAPSA</name>
<dbReference type="OrthoDB" id="1737256at2759"/>
<feature type="domain" description="Retrotransposon Copia-like N-terminal" evidence="1">
    <location>
        <begin position="41"/>
        <end position="74"/>
    </location>
</feature>
<evidence type="ECO:0000313" key="2">
    <source>
        <dbReference type="Proteomes" id="UP000504610"/>
    </source>
</evidence>
<keyword evidence="2" id="KW-1185">Reference proteome</keyword>
<gene>
    <name evidence="3" type="primary">LOC108858887</name>
</gene>
<reference evidence="2" key="1">
    <citation type="journal article" date="2019" name="Database">
        <title>The radish genome database (RadishGD): an integrated information resource for radish genomics.</title>
        <authorList>
            <person name="Yu H.J."/>
            <person name="Baek S."/>
            <person name="Lee Y.J."/>
            <person name="Cho A."/>
            <person name="Mun J.H."/>
        </authorList>
    </citation>
    <scope>NUCLEOTIDE SEQUENCE [LARGE SCALE GENOMIC DNA]</scope>
    <source>
        <strain evidence="2">cv. WK10039</strain>
    </source>
</reference>
<dbReference type="InterPro" id="IPR029472">
    <property type="entry name" value="Copia-like_N"/>
</dbReference>
<evidence type="ECO:0000313" key="3">
    <source>
        <dbReference type="RefSeq" id="XP_018488249.2"/>
    </source>
</evidence>
<reference evidence="3" key="2">
    <citation type="submission" date="2025-08" db="UniProtKB">
        <authorList>
            <consortium name="RefSeq"/>
        </authorList>
    </citation>
    <scope>IDENTIFICATION</scope>
    <source>
        <tissue evidence="3">Leaf</tissue>
    </source>
</reference>